<evidence type="ECO:0000256" key="1">
    <source>
        <dbReference type="SAM" id="MobiDB-lite"/>
    </source>
</evidence>
<accession>A0ABU7EAR6</accession>
<sequence>MKAVCYLHQQRAAEQQLQEGDDGSSSDQTEKKSSSGFSDGLNHLRTSLMRIHLLHHLGSNVLAQQLTDQI</sequence>
<evidence type="ECO:0000313" key="2">
    <source>
        <dbReference type="EMBL" id="MED6284378.1"/>
    </source>
</evidence>
<reference evidence="2 3" key="1">
    <citation type="submission" date="2021-06" db="EMBL/GenBank/DDBJ databases">
        <authorList>
            <person name="Palmer J.M."/>
        </authorList>
    </citation>
    <scope>NUCLEOTIDE SEQUENCE [LARGE SCALE GENOMIC DNA]</scope>
    <source>
        <strain evidence="2 3">CL_MEX2019</strain>
        <tissue evidence="2">Muscle</tissue>
    </source>
</reference>
<organism evidence="2 3">
    <name type="scientific">Characodon lateralis</name>
    <dbReference type="NCBI Taxonomy" id="208331"/>
    <lineage>
        <taxon>Eukaryota</taxon>
        <taxon>Metazoa</taxon>
        <taxon>Chordata</taxon>
        <taxon>Craniata</taxon>
        <taxon>Vertebrata</taxon>
        <taxon>Euteleostomi</taxon>
        <taxon>Actinopterygii</taxon>
        <taxon>Neopterygii</taxon>
        <taxon>Teleostei</taxon>
        <taxon>Neoteleostei</taxon>
        <taxon>Acanthomorphata</taxon>
        <taxon>Ovalentaria</taxon>
        <taxon>Atherinomorphae</taxon>
        <taxon>Cyprinodontiformes</taxon>
        <taxon>Goodeidae</taxon>
        <taxon>Characodon</taxon>
    </lineage>
</organism>
<proteinExistence type="predicted"/>
<dbReference type="Proteomes" id="UP001352852">
    <property type="component" value="Unassembled WGS sequence"/>
</dbReference>
<name>A0ABU7EAR6_9TELE</name>
<gene>
    <name evidence="2" type="ORF">CHARACLAT_018706</name>
</gene>
<comment type="caution">
    <text evidence="2">The sequence shown here is derived from an EMBL/GenBank/DDBJ whole genome shotgun (WGS) entry which is preliminary data.</text>
</comment>
<dbReference type="EMBL" id="JAHUTJ010050835">
    <property type="protein sequence ID" value="MED6284378.1"/>
    <property type="molecule type" value="Genomic_DNA"/>
</dbReference>
<evidence type="ECO:0000313" key="3">
    <source>
        <dbReference type="Proteomes" id="UP001352852"/>
    </source>
</evidence>
<feature type="region of interest" description="Disordered" evidence="1">
    <location>
        <begin position="13"/>
        <end position="40"/>
    </location>
</feature>
<protein>
    <submittedName>
        <fullName evidence="2">Uncharacterized protein</fullName>
    </submittedName>
</protein>
<keyword evidence="3" id="KW-1185">Reference proteome</keyword>